<keyword evidence="4" id="KW-0997">Cell inner membrane</keyword>
<dbReference type="PROSITE" id="PS50885">
    <property type="entry name" value="HAMP"/>
    <property type="match status" value="1"/>
</dbReference>
<evidence type="ECO:0000256" key="12">
    <source>
        <dbReference type="ARBA" id="ARBA00023136"/>
    </source>
</evidence>
<dbReference type="Pfam" id="PF02518">
    <property type="entry name" value="HATPase_c"/>
    <property type="match status" value="1"/>
</dbReference>
<comment type="subcellular location">
    <subcellularLocation>
        <location evidence="2">Cell inner membrane</location>
        <topology evidence="2">Multi-pass membrane protein</topology>
    </subcellularLocation>
</comment>
<evidence type="ECO:0000256" key="9">
    <source>
        <dbReference type="ARBA" id="ARBA00022840"/>
    </source>
</evidence>
<evidence type="ECO:0000256" key="8">
    <source>
        <dbReference type="ARBA" id="ARBA00022777"/>
    </source>
</evidence>
<dbReference type="Proteomes" id="UP001197214">
    <property type="component" value="Unassembled WGS sequence"/>
</dbReference>
<keyword evidence="9" id="KW-0067">ATP-binding</keyword>
<keyword evidence="11" id="KW-0902">Two-component regulatory system</keyword>
<gene>
    <name evidence="16" type="ORF">KY084_06625</name>
</gene>
<keyword evidence="8" id="KW-0418">Kinase</keyword>
<feature type="transmembrane region" description="Helical" evidence="13">
    <location>
        <begin position="148"/>
        <end position="167"/>
    </location>
</feature>
<evidence type="ECO:0000259" key="14">
    <source>
        <dbReference type="PROSITE" id="PS50109"/>
    </source>
</evidence>
<evidence type="ECO:0000256" key="3">
    <source>
        <dbReference type="ARBA" id="ARBA00012438"/>
    </source>
</evidence>
<evidence type="ECO:0000256" key="11">
    <source>
        <dbReference type="ARBA" id="ARBA00023012"/>
    </source>
</evidence>
<dbReference type="InterPro" id="IPR050980">
    <property type="entry name" value="2C_sensor_his_kinase"/>
</dbReference>
<dbReference type="InterPro" id="IPR003594">
    <property type="entry name" value="HATPase_dom"/>
</dbReference>
<dbReference type="Pfam" id="PF00672">
    <property type="entry name" value="HAMP"/>
    <property type="match status" value="1"/>
</dbReference>
<evidence type="ECO:0000256" key="5">
    <source>
        <dbReference type="ARBA" id="ARBA00022679"/>
    </source>
</evidence>
<dbReference type="EMBL" id="JAHWZX010000004">
    <property type="protein sequence ID" value="MBW4330549.1"/>
    <property type="molecule type" value="Genomic_DNA"/>
</dbReference>
<feature type="domain" description="Histidine kinase" evidence="14">
    <location>
        <begin position="228"/>
        <end position="424"/>
    </location>
</feature>
<evidence type="ECO:0000313" key="16">
    <source>
        <dbReference type="EMBL" id="MBW4330549.1"/>
    </source>
</evidence>
<dbReference type="CDD" id="cd00082">
    <property type="entry name" value="HisKA"/>
    <property type="match status" value="1"/>
</dbReference>
<evidence type="ECO:0000256" key="13">
    <source>
        <dbReference type="SAM" id="Phobius"/>
    </source>
</evidence>
<dbReference type="CDD" id="cd06225">
    <property type="entry name" value="HAMP"/>
    <property type="match status" value="1"/>
</dbReference>
<evidence type="ECO:0000256" key="6">
    <source>
        <dbReference type="ARBA" id="ARBA00022692"/>
    </source>
</evidence>
<keyword evidence="12 13" id="KW-0472">Membrane</keyword>
<evidence type="ECO:0000256" key="4">
    <source>
        <dbReference type="ARBA" id="ARBA00022519"/>
    </source>
</evidence>
<dbReference type="SMART" id="SM00304">
    <property type="entry name" value="HAMP"/>
    <property type="match status" value="1"/>
</dbReference>
<evidence type="ECO:0000256" key="2">
    <source>
        <dbReference type="ARBA" id="ARBA00004429"/>
    </source>
</evidence>
<dbReference type="SMART" id="SM00387">
    <property type="entry name" value="HATPase_c"/>
    <property type="match status" value="1"/>
</dbReference>
<dbReference type="PANTHER" id="PTHR44936:SF5">
    <property type="entry name" value="SENSOR HISTIDINE KINASE ENVZ"/>
    <property type="match status" value="1"/>
</dbReference>
<dbReference type="PANTHER" id="PTHR44936">
    <property type="entry name" value="SENSOR PROTEIN CREC"/>
    <property type="match status" value="1"/>
</dbReference>
<evidence type="ECO:0000256" key="7">
    <source>
        <dbReference type="ARBA" id="ARBA00022741"/>
    </source>
</evidence>
<keyword evidence="7" id="KW-0547">Nucleotide-binding</keyword>
<organism evidence="16 17">
    <name type="scientific">Stakelama flava</name>
    <dbReference type="NCBI Taxonomy" id="2860338"/>
    <lineage>
        <taxon>Bacteria</taxon>
        <taxon>Pseudomonadati</taxon>
        <taxon>Pseudomonadota</taxon>
        <taxon>Alphaproteobacteria</taxon>
        <taxon>Sphingomonadales</taxon>
        <taxon>Sphingomonadaceae</taxon>
        <taxon>Stakelama</taxon>
    </lineage>
</organism>
<evidence type="ECO:0000313" key="17">
    <source>
        <dbReference type="Proteomes" id="UP001197214"/>
    </source>
</evidence>
<evidence type="ECO:0000256" key="10">
    <source>
        <dbReference type="ARBA" id="ARBA00022989"/>
    </source>
</evidence>
<comment type="caution">
    <text evidence="16">The sequence shown here is derived from an EMBL/GenBank/DDBJ whole genome shotgun (WGS) entry which is preliminary data.</text>
</comment>
<comment type="catalytic activity">
    <reaction evidence="1">
        <text>ATP + protein L-histidine = ADP + protein N-phospho-L-histidine.</text>
        <dbReference type="EC" id="2.7.13.3"/>
    </reaction>
</comment>
<keyword evidence="4" id="KW-1003">Cell membrane</keyword>
<name>A0ABS6XK11_9SPHN</name>
<dbReference type="InterPro" id="IPR003661">
    <property type="entry name" value="HisK_dim/P_dom"/>
</dbReference>
<dbReference type="EC" id="2.7.13.3" evidence="3"/>
<evidence type="ECO:0000259" key="15">
    <source>
        <dbReference type="PROSITE" id="PS50885"/>
    </source>
</evidence>
<keyword evidence="6 13" id="KW-0812">Transmembrane</keyword>
<evidence type="ECO:0000256" key="1">
    <source>
        <dbReference type="ARBA" id="ARBA00000085"/>
    </source>
</evidence>
<sequence length="424" mass="46049">MLLALLLVQIFNFALVVLVPPPQPDITSLATVVEALEQKPSETLRISYDHPPSKKMAGPHERRIAKILANRLGIPANQVNVDTHFPAPHGAPMAMFGREGPVQRERMDSLPRPEAVLFGDFTVSARMDNRWITVKPKENAMAPWRRRALLWLLVAIVVVAPVAWILARALARPIRLFAQAAERLGRDPKAPPLALSGPPEIGEAAAAFNEMQSRLNRYVEDRTTLMAAIAHDLRTPLMRLGLRLENAPGDLRTACEEDIRDMEEMVAAVMAFVRDMRRPSRRQRLDLQALAQSVTDGFEDAGGAVTLEPGEPVVVEGDAASLKAMLSNLVGNALKYADGATVSLITQGANAVIEVRDCGPGMEPDDLERAFEPFFRGERSRNRNTGGIGLGLASARAVARGHGGDIVLANRPEGGLIATATLPL</sequence>
<reference evidence="16 17" key="1">
    <citation type="submission" date="2021-07" db="EMBL/GenBank/DDBJ databases">
        <title>Stakelama flava sp. nov., a novel endophytic bacterium isolated from branch of Kandelia candel.</title>
        <authorList>
            <person name="Tuo L."/>
        </authorList>
    </citation>
    <scope>NUCLEOTIDE SEQUENCE [LARGE SCALE GENOMIC DNA]</scope>
    <source>
        <strain evidence="16 17">CBK3Z-3</strain>
    </source>
</reference>
<accession>A0ABS6XK11</accession>
<keyword evidence="10 13" id="KW-1133">Transmembrane helix</keyword>
<dbReference type="PROSITE" id="PS50109">
    <property type="entry name" value="HIS_KIN"/>
    <property type="match status" value="1"/>
</dbReference>
<proteinExistence type="predicted"/>
<keyword evidence="17" id="KW-1185">Reference proteome</keyword>
<feature type="domain" description="HAMP" evidence="15">
    <location>
        <begin position="168"/>
        <end position="220"/>
    </location>
</feature>
<dbReference type="CDD" id="cd00075">
    <property type="entry name" value="HATPase"/>
    <property type="match status" value="1"/>
</dbReference>
<protein>
    <recommendedName>
        <fullName evidence="3">histidine kinase</fullName>
        <ecNumber evidence="3">2.7.13.3</ecNumber>
    </recommendedName>
</protein>
<keyword evidence="5" id="KW-0808">Transferase</keyword>
<dbReference type="InterPro" id="IPR003660">
    <property type="entry name" value="HAMP_dom"/>
</dbReference>
<dbReference type="InterPro" id="IPR005467">
    <property type="entry name" value="His_kinase_dom"/>
</dbReference>